<evidence type="ECO:0000256" key="3">
    <source>
        <dbReference type="ARBA" id="ARBA00022692"/>
    </source>
</evidence>
<keyword evidence="3 6" id="KW-0812">Transmembrane</keyword>
<dbReference type="PANTHER" id="PTHR11266:SF21">
    <property type="entry name" value="ACT DOMAIN-CONTAINING PROTEIN"/>
    <property type="match status" value="1"/>
</dbReference>
<evidence type="ECO:0000313" key="7">
    <source>
        <dbReference type="EMBL" id="KAF0739468.1"/>
    </source>
</evidence>
<gene>
    <name evidence="7" type="ORF">Ae201684_005033</name>
</gene>
<dbReference type="GO" id="GO:0016020">
    <property type="term" value="C:membrane"/>
    <property type="evidence" value="ECO:0007669"/>
    <property type="project" value="UniProtKB-SubCell"/>
</dbReference>
<evidence type="ECO:0000256" key="1">
    <source>
        <dbReference type="ARBA" id="ARBA00004141"/>
    </source>
</evidence>
<dbReference type="PANTHER" id="PTHR11266">
    <property type="entry name" value="PEROXISOMAL MEMBRANE PROTEIN 2, PXMP2 MPV17"/>
    <property type="match status" value="1"/>
</dbReference>
<dbReference type="Proteomes" id="UP000481153">
    <property type="component" value="Unassembled WGS sequence"/>
</dbReference>
<evidence type="ECO:0000256" key="4">
    <source>
        <dbReference type="ARBA" id="ARBA00022989"/>
    </source>
</evidence>
<proteinExistence type="inferred from homology"/>
<evidence type="ECO:0000313" key="8">
    <source>
        <dbReference type="Proteomes" id="UP000481153"/>
    </source>
</evidence>
<feature type="transmembrane region" description="Helical" evidence="6">
    <location>
        <begin position="85"/>
        <end position="109"/>
    </location>
</feature>
<evidence type="ECO:0000256" key="5">
    <source>
        <dbReference type="ARBA" id="ARBA00023136"/>
    </source>
</evidence>
<dbReference type="GO" id="GO:0005737">
    <property type="term" value="C:cytoplasm"/>
    <property type="evidence" value="ECO:0007669"/>
    <property type="project" value="TreeGrafter"/>
</dbReference>
<dbReference type="AlphaFoldDB" id="A0A6G0XH59"/>
<dbReference type="Pfam" id="PF04117">
    <property type="entry name" value="Mpv17_PMP22"/>
    <property type="match status" value="1"/>
</dbReference>
<comment type="caution">
    <text evidence="7">The sequence shown here is derived from an EMBL/GenBank/DDBJ whole genome shotgun (WGS) entry which is preliminary data.</text>
</comment>
<dbReference type="VEuPathDB" id="FungiDB:AeMF1_014376"/>
<dbReference type="InterPro" id="IPR007248">
    <property type="entry name" value="Mpv17_PMP22"/>
</dbReference>
<dbReference type="EMBL" id="VJMJ01000064">
    <property type="protein sequence ID" value="KAF0739468.1"/>
    <property type="molecule type" value="Genomic_DNA"/>
</dbReference>
<keyword evidence="5 6" id="KW-0472">Membrane</keyword>
<evidence type="ECO:0000256" key="2">
    <source>
        <dbReference type="ARBA" id="ARBA00006824"/>
    </source>
</evidence>
<keyword evidence="4 6" id="KW-1133">Transmembrane helix</keyword>
<comment type="similarity">
    <text evidence="2 6">Belongs to the peroxisomal membrane protein PXMP2/4 family.</text>
</comment>
<reference evidence="7 8" key="1">
    <citation type="submission" date="2019-07" db="EMBL/GenBank/DDBJ databases">
        <title>Genomics analysis of Aphanomyces spp. identifies a new class of oomycete effector associated with host adaptation.</title>
        <authorList>
            <person name="Gaulin E."/>
        </authorList>
    </citation>
    <scope>NUCLEOTIDE SEQUENCE [LARGE SCALE GENOMIC DNA]</scope>
    <source>
        <strain evidence="7 8">ATCC 201684</strain>
    </source>
</reference>
<sequence length="200" mass="22892">MRAWYKAVSTKYPRLVAGATACTVLTSADLTCQTILQPPGENDTGYDWSRTAGLALFGLLYYGGPCKSLYLYFDKVMGTKPTPRTVVIQTFVDCYIHTPVALIPSFYLITNSVKGKSLDETRVQLEREWFEASFGSVLFWTPAQLVNFWCVPQHSKILFVACFSFIHKTWLSWLSNRHDHNNRLELQRERHQLATSSRVQ</sequence>
<accession>A0A6G0XH59</accession>
<feature type="transmembrane region" description="Helical" evidence="6">
    <location>
        <begin position="52"/>
        <end position="73"/>
    </location>
</feature>
<comment type="subcellular location">
    <subcellularLocation>
        <location evidence="1">Membrane</location>
        <topology evidence="1">Multi-pass membrane protein</topology>
    </subcellularLocation>
</comment>
<name>A0A6G0XH59_9STRA</name>
<evidence type="ECO:0000256" key="6">
    <source>
        <dbReference type="RuleBase" id="RU363053"/>
    </source>
</evidence>
<protein>
    <submittedName>
        <fullName evidence="7">Uncharacterized protein</fullName>
    </submittedName>
</protein>
<keyword evidence="8" id="KW-1185">Reference proteome</keyword>
<organism evidence="7 8">
    <name type="scientific">Aphanomyces euteiches</name>
    <dbReference type="NCBI Taxonomy" id="100861"/>
    <lineage>
        <taxon>Eukaryota</taxon>
        <taxon>Sar</taxon>
        <taxon>Stramenopiles</taxon>
        <taxon>Oomycota</taxon>
        <taxon>Saprolegniomycetes</taxon>
        <taxon>Saprolegniales</taxon>
        <taxon>Verrucalvaceae</taxon>
        <taxon>Aphanomyces</taxon>
    </lineage>
</organism>